<keyword evidence="7" id="KW-0175">Coiled coil</keyword>
<evidence type="ECO:0000256" key="3">
    <source>
        <dbReference type="ARBA" id="ARBA00022723"/>
    </source>
</evidence>
<dbReference type="Proteomes" id="UP001230188">
    <property type="component" value="Unassembled WGS sequence"/>
</dbReference>
<dbReference type="InterPro" id="IPR051092">
    <property type="entry name" value="FYVE_RhoGEF_PH"/>
</dbReference>
<evidence type="ECO:0000256" key="5">
    <source>
        <dbReference type="ARBA" id="ARBA00022833"/>
    </source>
</evidence>
<evidence type="ECO:0000259" key="10">
    <source>
        <dbReference type="PROSITE" id="PS50010"/>
    </source>
</evidence>
<dbReference type="Gene3D" id="3.30.40.10">
    <property type="entry name" value="Zinc/RING finger domain, C3HC4 (zinc finger)"/>
    <property type="match status" value="1"/>
</dbReference>
<protein>
    <submittedName>
        <fullName evidence="11">Uncharacterized protein</fullName>
    </submittedName>
</protein>
<comment type="caution">
    <text evidence="11">The sequence shown here is derived from an EMBL/GenBank/DDBJ whole genome shotgun (WGS) entry which is preliminary data.</text>
</comment>
<keyword evidence="5" id="KW-0862">Zinc</keyword>
<feature type="region of interest" description="Disordered" evidence="8">
    <location>
        <begin position="604"/>
        <end position="631"/>
    </location>
</feature>
<keyword evidence="3" id="KW-0479">Metal-binding</keyword>
<feature type="compositionally biased region" description="Low complexity" evidence="8">
    <location>
        <begin position="621"/>
        <end position="631"/>
    </location>
</feature>
<keyword evidence="6" id="KW-0963">Cytoplasm</keyword>
<dbReference type="PANTHER" id="PTHR12673">
    <property type="entry name" value="FACIOGENITAL DYSPLASIA PROTEIN"/>
    <property type="match status" value="1"/>
</dbReference>
<dbReference type="GO" id="GO:0005737">
    <property type="term" value="C:cytoplasm"/>
    <property type="evidence" value="ECO:0007669"/>
    <property type="project" value="TreeGrafter"/>
</dbReference>
<dbReference type="GO" id="GO:0005856">
    <property type="term" value="C:cytoskeleton"/>
    <property type="evidence" value="ECO:0007669"/>
    <property type="project" value="UniProtKB-SubCell"/>
</dbReference>
<evidence type="ECO:0000256" key="6">
    <source>
        <dbReference type="ARBA" id="ARBA00023212"/>
    </source>
</evidence>
<dbReference type="InterPro" id="IPR000219">
    <property type="entry name" value="DH_dom"/>
</dbReference>
<keyword evidence="4" id="KW-0863">Zinc-finger</keyword>
<dbReference type="Pfam" id="PF00621">
    <property type="entry name" value="RhoGEF"/>
    <property type="match status" value="1"/>
</dbReference>
<dbReference type="GO" id="GO:0008270">
    <property type="term" value="F:zinc ion binding"/>
    <property type="evidence" value="ECO:0007669"/>
    <property type="project" value="UniProtKB-KW"/>
</dbReference>
<feature type="domain" description="DH" evidence="10">
    <location>
        <begin position="46"/>
        <end position="231"/>
    </location>
</feature>
<keyword evidence="6" id="KW-0206">Cytoskeleton</keyword>
<dbReference type="PROSITE" id="PS50003">
    <property type="entry name" value="PH_DOMAIN"/>
    <property type="match status" value="1"/>
</dbReference>
<organism evidence="11 12">
    <name type="scientific">Chrysophaeum taylorii</name>
    <dbReference type="NCBI Taxonomy" id="2483200"/>
    <lineage>
        <taxon>Eukaryota</taxon>
        <taxon>Sar</taxon>
        <taxon>Stramenopiles</taxon>
        <taxon>Ochrophyta</taxon>
        <taxon>Pelagophyceae</taxon>
        <taxon>Pelagomonadales</taxon>
        <taxon>Pelagomonadaceae</taxon>
        <taxon>Chrysophaeum</taxon>
    </lineage>
</organism>
<dbReference type="InterPro" id="IPR013083">
    <property type="entry name" value="Znf_RING/FYVE/PHD"/>
</dbReference>
<dbReference type="InterPro" id="IPR011011">
    <property type="entry name" value="Znf_FYVE_PHD"/>
</dbReference>
<dbReference type="PANTHER" id="PTHR12673:SF159">
    <property type="entry name" value="LD03170P"/>
    <property type="match status" value="1"/>
</dbReference>
<dbReference type="Gene3D" id="1.20.900.10">
    <property type="entry name" value="Dbl homology (DH) domain"/>
    <property type="match status" value="1"/>
</dbReference>
<dbReference type="SMART" id="SM00233">
    <property type="entry name" value="PH"/>
    <property type="match status" value="2"/>
</dbReference>
<dbReference type="SUPFAM" id="SSF57903">
    <property type="entry name" value="FYVE/PHD zinc finger"/>
    <property type="match status" value="1"/>
</dbReference>
<dbReference type="SMART" id="SM00325">
    <property type="entry name" value="RhoGEF"/>
    <property type="match status" value="1"/>
</dbReference>
<evidence type="ECO:0000313" key="12">
    <source>
        <dbReference type="Proteomes" id="UP001230188"/>
    </source>
</evidence>
<name>A0AAD7XI40_9STRA</name>
<dbReference type="InterPro" id="IPR011993">
    <property type="entry name" value="PH-like_dom_sf"/>
</dbReference>
<evidence type="ECO:0000256" key="4">
    <source>
        <dbReference type="ARBA" id="ARBA00022771"/>
    </source>
</evidence>
<evidence type="ECO:0000259" key="9">
    <source>
        <dbReference type="PROSITE" id="PS50003"/>
    </source>
</evidence>
<dbReference type="Pfam" id="PF01363">
    <property type="entry name" value="FYVE"/>
    <property type="match status" value="1"/>
</dbReference>
<feature type="coiled-coil region" evidence="7">
    <location>
        <begin position="197"/>
        <end position="231"/>
    </location>
</feature>
<keyword evidence="2" id="KW-0344">Guanine-nucleotide releasing factor</keyword>
<dbReference type="EMBL" id="JAQMWT010000575">
    <property type="protein sequence ID" value="KAJ8599236.1"/>
    <property type="molecule type" value="Genomic_DNA"/>
</dbReference>
<dbReference type="PROSITE" id="PS50010">
    <property type="entry name" value="DH_2"/>
    <property type="match status" value="1"/>
</dbReference>
<dbReference type="InterPro" id="IPR001849">
    <property type="entry name" value="PH_domain"/>
</dbReference>
<dbReference type="GO" id="GO:0005085">
    <property type="term" value="F:guanyl-nucleotide exchange factor activity"/>
    <property type="evidence" value="ECO:0007669"/>
    <property type="project" value="UniProtKB-KW"/>
</dbReference>
<dbReference type="AlphaFoldDB" id="A0AAD7XI40"/>
<dbReference type="SUPFAM" id="SSF50729">
    <property type="entry name" value="PH domain-like"/>
    <property type="match status" value="2"/>
</dbReference>
<sequence length="631" mass="72385">MVEKKLWLEAAERVIAELSDEEVEQVRRLLAPAAARPSIDPRLEDQRSKILDEIVSTEEFYVKCLEILVFEYAHALFDSTYDKAIVPMEQVFIIFSNVEDILLVNRELLSQLRERPEEVGKIFLNMSFALRLYSRYIVDYDAARSCLAEVENSDKFQKFVEGVEAKKSEGSRVVSRQSLQSLMIMPVQRIPRYELLLRELLKVSRQLDEECEELEAALEAVRSVAEENNERIRATESKAKLYDLQKRFVKCADLVGPRFFIKEGPMRKVHGRGGIVVECRMILLSDVLIYAQHSKLEGKKLEVHRRVLLGDAATQFQDLEDGQFENQIAVLNSEKSMIFLCADAKDKAEWFAALTDARNKARSEDKEEDDKVAMTLWEHDAPRCTITSVKFTTLIRRHHCRVNGECVSADASRARFKLHELGDRFGEERVCDWCARDFTLLGSWPRVVKNKLELRESIGGFDETTALDFIKPKFQREDEEDYCVMGSWVWKKGGVGTKDSKQRALFGRRNWKKRWMELRRDSSSSETSFQLSYFDEPNSVEKGRISLGSAILLKDDTTPCAFVVKESLRDYQMRLLDEGQPATPLDFGQYKLWISAIRHAITLSHTTPTSPQEEKEEGTVSSSSSSSSSSS</sequence>
<comment type="subcellular location">
    <subcellularLocation>
        <location evidence="1">Cytoplasm</location>
        <location evidence="1">Cytoskeleton</location>
    </subcellularLocation>
</comment>
<evidence type="ECO:0000256" key="8">
    <source>
        <dbReference type="SAM" id="MobiDB-lite"/>
    </source>
</evidence>
<gene>
    <name evidence="11" type="ORF">CTAYLR_006205</name>
</gene>
<dbReference type="InterPro" id="IPR035899">
    <property type="entry name" value="DBL_dom_sf"/>
</dbReference>
<evidence type="ECO:0000313" key="11">
    <source>
        <dbReference type="EMBL" id="KAJ8599236.1"/>
    </source>
</evidence>
<proteinExistence type="predicted"/>
<evidence type="ECO:0000256" key="2">
    <source>
        <dbReference type="ARBA" id="ARBA00022658"/>
    </source>
</evidence>
<keyword evidence="12" id="KW-1185">Reference proteome</keyword>
<accession>A0AAD7XI40</accession>
<evidence type="ECO:0000256" key="7">
    <source>
        <dbReference type="SAM" id="Coils"/>
    </source>
</evidence>
<reference evidence="11" key="1">
    <citation type="submission" date="2023-01" db="EMBL/GenBank/DDBJ databases">
        <title>Metagenome sequencing of chrysophaentin producing Chrysophaeum taylorii.</title>
        <authorList>
            <person name="Davison J."/>
            <person name="Bewley C."/>
        </authorList>
    </citation>
    <scope>NUCLEOTIDE SEQUENCE</scope>
    <source>
        <strain evidence="11">NIES-1699</strain>
    </source>
</reference>
<feature type="domain" description="PH" evidence="9">
    <location>
        <begin position="488"/>
        <end position="602"/>
    </location>
</feature>
<dbReference type="Gene3D" id="2.30.29.30">
    <property type="entry name" value="Pleckstrin-homology domain (PH domain)/Phosphotyrosine-binding domain (PTB)"/>
    <property type="match status" value="2"/>
</dbReference>
<dbReference type="SUPFAM" id="SSF48065">
    <property type="entry name" value="DBL homology domain (DH-domain)"/>
    <property type="match status" value="1"/>
</dbReference>
<dbReference type="InterPro" id="IPR000306">
    <property type="entry name" value="Znf_FYVE"/>
</dbReference>
<evidence type="ECO:0000256" key="1">
    <source>
        <dbReference type="ARBA" id="ARBA00004245"/>
    </source>
</evidence>